<organism evidence="2 3">
    <name type="scientific">Rhizophagus irregularis</name>
    <dbReference type="NCBI Taxonomy" id="588596"/>
    <lineage>
        <taxon>Eukaryota</taxon>
        <taxon>Fungi</taxon>
        <taxon>Fungi incertae sedis</taxon>
        <taxon>Mucoromycota</taxon>
        <taxon>Glomeromycotina</taxon>
        <taxon>Glomeromycetes</taxon>
        <taxon>Glomerales</taxon>
        <taxon>Glomeraceae</taxon>
        <taxon>Rhizophagus</taxon>
    </lineage>
</organism>
<evidence type="ECO:0000313" key="3">
    <source>
        <dbReference type="Proteomes" id="UP000234323"/>
    </source>
</evidence>
<dbReference type="AlphaFoldDB" id="A0A2I1HEV0"/>
<protein>
    <recommendedName>
        <fullName evidence="4">Ricin B lectin domain-containing protein</fullName>
    </recommendedName>
</protein>
<sequence length="395" mass="44077">MKLQIFLYSLLSAISINCVLIPNTKVTVLKGTGTIISNGGVIILEGEISFETDSNLVEGITYNIINMITDQLNLDSNGQEVYLSSPENNSPTNPYQSWALRKVNNSDNYTKYNIIHVKSGLNLDCNDNCDCYISSFENNSKVNPYQQWMILKYISTPEYAFLSGYCTLPFGGNLSFRSVSYELSVMLTDVVLGNSDVYTKFSMDTYTIQNPSNATIQSMINRTIKKLNSFSLEVKKTESFQISEEFSISFDIKTDIFKVLEMNTNIGNTITGTFTSTTEMTYQETITEEVSYDIQQTIIVPANTSLAVEVTIDKFDGKIPFTAKIKVTASAMRLDENGKALIADVDIDALKHYLQKANIDTINLVVEGNSLFAYTSGTIKLDMYGFKLNITTKPV</sequence>
<comment type="caution">
    <text evidence="2">The sequence shown here is derived from an EMBL/GenBank/DDBJ whole genome shotgun (WGS) entry which is preliminary data.</text>
</comment>
<reference evidence="2 3" key="1">
    <citation type="submission" date="2015-10" db="EMBL/GenBank/DDBJ databases">
        <title>Genome analyses suggest a sexual origin of heterokaryosis in a supposedly ancient asexual fungus.</title>
        <authorList>
            <person name="Ropars J."/>
            <person name="Sedzielewska K."/>
            <person name="Noel J."/>
            <person name="Charron P."/>
            <person name="Farinelli L."/>
            <person name="Marton T."/>
            <person name="Kruger M."/>
            <person name="Pelin A."/>
            <person name="Brachmann A."/>
            <person name="Corradi N."/>
        </authorList>
    </citation>
    <scope>NUCLEOTIDE SEQUENCE [LARGE SCALE GENOMIC DNA]</scope>
    <source>
        <strain evidence="2 3">A4</strain>
    </source>
</reference>
<feature type="signal peptide" evidence="1">
    <location>
        <begin position="1"/>
        <end position="18"/>
    </location>
</feature>
<dbReference type="OrthoDB" id="2327619at2759"/>
<evidence type="ECO:0000313" key="2">
    <source>
        <dbReference type="EMBL" id="PKY57394.1"/>
    </source>
</evidence>
<dbReference type="EMBL" id="LLXI01002537">
    <property type="protein sequence ID" value="PKY57394.1"/>
    <property type="molecule type" value="Genomic_DNA"/>
</dbReference>
<feature type="chain" id="PRO_5014186479" description="Ricin B lectin domain-containing protein" evidence="1">
    <location>
        <begin position="19"/>
        <end position="395"/>
    </location>
</feature>
<keyword evidence="3" id="KW-1185">Reference proteome</keyword>
<dbReference type="CDD" id="cd00161">
    <property type="entry name" value="beta-trefoil_Ricin-like"/>
    <property type="match status" value="1"/>
</dbReference>
<accession>A0A2I1HEV0</accession>
<dbReference type="SUPFAM" id="SSF56973">
    <property type="entry name" value="Aerolisin/ETX pore-forming domain"/>
    <property type="match status" value="1"/>
</dbReference>
<dbReference type="Proteomes" id="UP000234323">
    <property type="component" value="Unassembled WGS sequence"/>
</dbReference>
<name>A0A2I1HEV0_9GLOM</name>
<proteinExistence type="predicted"/>
<dbReference type="Gene3D" id="2.80.10.50">
    <property type="match status" value="1"/>
</dbReference>
<dbReference type="Gene3D" id="2.170.15.10">
    <property type="entry name" value="Proaerolysin, chain A, domain 3"/>
    <property type="match status" value="1"/>
</dbReference>
<evidence type="ECO:0000256" key="1">
    <source>
        <dbReference type="SAM" id="SignalP"/>
    </source>
</evidence>
<keyword evidence="1" id="KW-0732">Signal</keyword>
<gene>
    <name evidence="2" type="ORF">RhiirA4_509829</name>
</gene>
<evidence type="ECO:0008006" key="4">
    <source>
        <dbReference type="Google" id="ProtNLM"/>
    </source>
</evidence>